<evidence type="ECO:0000256" key="5">
    <source>
        <dbReference type="SAM" id="SignalP"/>
    </source>
</evidence>
<evidence type="ECO:0000256" key="1">
    <source>
        <dbReference type="ARBA" id="ARBA00022737"/>
    </source>
</evidence>
<dbReference type="SUPFAM" id="SSF81296">
    <property type="entry name" value="E set domains"/>
    <property type="match status" value="2"/>
</dbReference>
<feature type="repeat" description="Filamin" evidence="2">
    <location>
        <begin position="554"/>
        <end position="592"/>
    </location>
</feature>
<evidence type="ECO:0000313" key="7">
    <source>
        <dbReference type="EMBL" id="CAL5088271.1"/>
    </source>
</evidence>
<protein>
    <recommendedName>
        <fullName evidence="6">GEX2 N-terminal Ig-like domain-containing protein</fullName>
    </recommendedName>
</protein>
<proteinExistence type="predicted"/>
<feature type="region of interest" description="Disordered" evidence="3">
    <location>
        <begin position="1042"/>
        <end position="1120"/>
    </location>
</feature>
<dbReference type="InterPro" id="IPR044801">
    <property type="entry name" value="Filamin"/>
</dbReference>
<organism evidence="7 8">
    <name type="scientific">Urochloa decumbens</name>
    <dbReference type="NCBI Taxonomy" id="240449"/>
    <lineage>
        <taxon>Eukaryota</taxon>
        <taxon>Viridiplantae</taxon>
        <taxon>Streptophyta</taxon>
        <taxon>Embryophyta</taxon>
        <taxon>Tracheophyta</taxon>
        <taxon>Spermatophyta</taxon>
        <taxon>Magnoliopsida</taxon>
        <taxon>Liliopsida</taxon>
        <taxon>Poales</taxon>
        <taxon>Poaceae</taxon>
        <taxon>PACMAD clade</taxon>
        <taxon>Panicoideae</taxon>
        <taxon>Panicodae</taxon>
        <taxon>Paniceae</taxon>
        <taxon>Melinidinae</taxon>
        <taxon>Urochloa</taxon>
    </lineage>
</organism>
<keyword evidence="5" id="KW-0732">Signal</keyword>
<dbReference type="InterPro" id="IPR017868">
    <property type="entry name" value="Filamin/ABP280_repeat-like"/>
</dbReference>
<dbReference type="PROSITE" id="PS50194">
    <property type="entry name" value="FILAMIN_REPEAT"/>
    <property type="match status" value="2"/>
</dbReference>
<name>A0ABC9G5X7_9POAL</name>
<dbReference type="Gene3D" id="2.60.40.10">
    <property type="entry name" value="Immunoglobulins"/>
    <property type="match status" value="3"/>
</dbReference>
<feature type="signal peptide" evidence="5">
    <location>
        <begin position="1"/>
        <end position="33"/>
    </location>
</feature>
<feature type="domain" description="GEX2 N-terminal Ig-like" evidence="6">
    <location>
        <begin position="159"/>
        <end position="260"/>
    </location>
</feature>
<evidence type="ECO:0000256" key="3">
    <source>
        <dbReference type="SAM" id="MobiDB-lite"/>
    </source>
</evidence>
<dbReference type="PANTHER" id="PTHR38537">
    <property type="entry name" value="JITTERBUG, ISOFORM N"/>
    <property type="match status" value="1"/>
</dbReference>
<dbReference type="Pfam" id="PF17963">
    <property type="entry name" value="Big_9"/>
    <property type="match status" value="1"/>
</dbReference>
<sequence length="1120" mass="122795">MAYLAATSRRSALSSLSLLLLCISLLSTTTSLAQQPPYTVPAFLFDWLDGKSSFIAGDTATITIMPLDFPNPGDPARRASLHFWVSVRGKRGNSTYITDVTSHIGADTSAWRLTFVPLRAGADFVALVAEERLSVAESSLYFAVAAAAAVHPSASRAAWAFADGGESVVAGSRAVLAVFPRDAFGNGIARGGDMPEYFRVSGSYAANDSSAVELLDFHYNGWVMDGRIGLEFVTYVAGDLLVHVYGDNRELRDSPLFLTVKPGLLNIEKSTCRWKHGINTLQIFSKLELFIFQKDSFGNIVPGIHAFDAQVVDTASKLSIPVKLMMEAVADGIQLLSFDVVQAGEFEITVFDAQMKKTVSNAAYKFGVFVGYCDSSNSFANDSGLERSVAGLTSSFAVFLEDKYKNPSPVETARLKVNILARNETTFMEGGGSFNLGPAGNQEIIAESSTGQSSQFKVLYTPQIAGEYEIWVLCGNIVLNGGNPYAMTVSPGAIDMSLSTVVKFDPKVKMSVENEVNVRLVDSFMNPVVSFQSKVILQLTSASTTSFVAKEFIDNRDGSYTAHYVASNLGSYSMCVRFEDKQLAPCPFEVNVLADENFSDVKNDNVSVLEDESVCFDVLSNDRIAGTKVEITNSSPPLHGAVLQFNHMYRYTPFERFFGNDSFSYTVSDDHGNVVTATVFISVICRPPQFISLPQNLHVTEDTIGPQFGGFPGIKIVYSDITENISVTVKAQSGSVFLAVQPMKLQQSSDDVLSVSRGGGTGTDLILGGTIEAISGALQFLQYLGNEDFYGNDVIELHSMNRNGVQDAQIPIFVQPINDHPVILAPRSIFLGGNESREGHQIYDKSRDTFQFSIFEPDLHNFPGNKSLFSVVLSLEVCEGTLSLSLPSSMIPAVEVKTEGVNQWQPLQTYVNIENHFVLKGTAIRFRGMVQECNNVMQQLHYQGPINETTLSITVDDLGSYGCYPDCSKMMGTPLSTVKTVRLVKIKHKNSKNPRRDHLFGWLMVAEILTMICLGVVLLYFLFKCIIDLKVQRRYRRINYEKRTREQTPSPRHGDSPPQCEDAEHCSAPAAAVASGSERSSFRRRPSRSRSRKQELELQPVTGIRNSGNQDGIPVIDKGE</sequence>
<keyword evidence="4" id="KW-0812">Transmembrane</keyword>
<feature type="repeat" description="Filamin" evidence="2">
    <location>
        <begin position="370"/>
        <end position="489"/>
    </location>
</feature>
<feature type="chain" id="PRO_5044768086" description="GEX2 N-terminal Ig-like domain-containing protein" evidence="5">
    <location>
        <begin position="34"/>
        <end position="1120"/>
    </location>
</feature>
<dbReference type="InterPro" id="IPR056434">
    <property type="entry name" value="Ig_GEX2_N"/>
</dbReference>
<keyword evidence="1" id="KW-0677">Repeat</keyword>
<dbReference type="EMBL" id="OZ075118">
    <property type="protein sequence ID" value="CAL5088271.1"/>
    <property type="molecule type" value="Genomic_DNA"/>
</dbReference>
<dbReference type="Gene3D" id="2.60.40.2810">
    <property type="match status" value="1"/>
</dbReference>
<evidence type="ECO:0000256" key="2">
    <source>
        <dbReference type="PROSITE-ProRule" id="PRU00087"/>
    </source>
</evidence>
<dbReference type="Proteomes" id="UP001497457">
    <property type="component" value="Chromosome 8b"/>
</dbReference>
<feature type="transmembrane region" description="Helical" evidence="4">
    <location>
        <begin position="999"/>
        <end position="1027"/>
    </location>
</feature>
<dbReference type="PANTHER" id="PTHR38537:SF8">
    <property type="entry name" value="FILAMIN-A"/>
    <property type="match status" value="1"/>
</dbReference>
<dbReference type="Pfam" id="PF23616">
    <property type="entry name" value="Ig_GEX2_N"/>
    <property type="match status" value="2"/>
</dbReference>
<dbReference type="AlphaFoldDB" id="A0ABC9G5X7"/>
<keyword evidence="4" id="KW-0472">Membrane</keyword>
<evidence type="ECO:0000256" key="4">
    <source>
        <dbReference type="SAM" id="Phobius"/>
    </source>
</evidence>
<feature type="domain" description="GEX2 N-terminal Ig-like" evidence="6">
    <location>
        <begin position="41"/>
        <end position="144"/>
    </location>
</feature>
<evidence type="ECO:0000313" key="8">
    <source>
        <dbReference type="Proteomes" id="UP001497457"/>
    </source>
</evidence>
<gene>
    <name evidence="7" type="ORF">URODEC1_LOCUS112713</name>
</gene>
<feature type="compositionally biased region" description="Basic residues" evidence="3">
    <location>
        <begin position="1082"/>
        <end position="1091"/>
    </location>
</feature>
<dbReference type="InterPro" id="IPR013783">
    <property type="entry name" value="Ig-like_fold"/>
</dbReference>
<reference evidence="7" key="1">
    <citation type="submission" date="2024-10" db="EMBL/GenBank/DDBJ databases">
        <authorList>
            <person name="Ryan C."/>
        </authorList>
    </citation>
    <scope>NUCLEOTIDE SEQUENCE [LARGE SCALE GENOMIC DNA]</scope>
</reference>
<keyword evidence="4" id="KW-1133">Transmembrane helix</keyword>
<dbReference type="InterPro" id="IPR014756">
    <property type="entry name" value="Ig_E-set"/>
</dbReference>
<evidence type="ECO:0000259" key="6">
    <source>
        <dbReference type="Pfam" id="PF23616"/>
    </source>
</evidence>
<keyword evidence="8" id="KW-1185">Reference proteome</keyword>
<accession>A0ABC9G5X7</accession>